<keyword evidence="13 16" id="KW-0173">Coenzyme A biosynthesis</keyword>
<feature type="binding site" evidence="16">
    <location>
        <position position="129"/>
    </location>
    <ligand>
        <name>K(+)</name>
        <dbReference type="ChEBI" id="CHEBI:29103"/>
    </ligand>
</feature>
<evidence type="ECO:0000256" key="9">
    <source>
        <dbReference type="ARBA" id="ARBA00022741"/>
    </source>
</evidence>
<keyword evidence="16" id="KW-0479">Metal-binding</keyword>
<dbReference type="AlphaFoldDB" id="A0A2W7IET0"/>
<dbReference type="GO" id="GO:0004594">
    <property type="term" value="F:pantothenate kinase activity"/>
    <property type="evidence" value="ECO:0007669"/>
    <property type="project" value="UniProtKB-UniRule"/>
</dbReference>
<keyword evidence="7 16" id="KW-0963">Cytoplasm</keyword>
<protein>
    <recommendedName>
        <fullName evidence="15 16">Type III pantothenate kinase</fullName>
        <ecNumber evidence="6 16">2.7.1.33</ecNumber>
    </recommendedName>
    <alternativeName>
        <fullName evidence="16">PanK-III</fullName>
    </alternativeName>
    <alternativeName>
        <fullName evidence="16">Pantothenic acid kinase</fullName>
    </alternativeName>
</protein>
<dbReference type="GO" id="GO:0005737">
    <property type="term" value="C:cytoplasm"/>
    <property type="evidence" value="ECO:0007669"/>
    <property type="project" value="UniProtKB-SubCell"/>
</dbReference>
<evidence type="ECO:0000256" key="2">
    <source>
        <dbReference type="ARBA" id="ARBA00001958"/>
    </source>
</evidence>
<proteinExistence type="inferred from homology"/>
<evidence type="ECO:0000256" key="15">
    <source>
        <dbReference type="ARBA" id="ARBA00040883"/>
    </source>
</evidence>
<accession>A0A2W7IET0</accession>
<dbReference type="CDD" id="cd24015">
    <property type="entry name" value="ASKHA_NBD_PanK-III"/>
    <property type="match status" value="1"/>
</dbReference>
<dbReference type="UniPathway" id="UPA00241">
    <property type="reaction ID" value="UER00352"/>
</dbReference>
<organism evidence="17 18">
    <name type="scientific">Humitalea rosea</name>
    <dbReference type="NCBI Taxonomy" id="990373"/>
    <lineage>
        <taxon>Bacteria</taxon>
        <taxon>Pseudomonadati</taxon>
        <taxon>Pseudomonadota</taxon>
        <taxon>Alphaproteobacteria</taxon>
        <taxon>Acetobacterales</taxon>
        <taxon>Roseomonadaceae</taxon>
        <taxon>Humitalea</taxon>
    </lineage>
</organism>
<reference evidence="17 18" key="1">
    <citation type="submission" date="2018-06" db="EMBL/GenBank/DDBJ databases">
        <title>Genomic Encyclopedia of Archaeal and Bacterial Type Strains, Phase II (KMG-II): from individual species to whole genera.</title>
        <authorList>
            <person name="Goeker M."/>
        </authorList>
    </citation>
    <scope>NUCLEOTIDE SEQUENCE [LARGE SCALE GENOMIC DNA]</scope>
    <source>
        <strain evidence="17 18">DSM 24525</strain>
    </source>
</reference>
<feature type="binding site" evidence="16">
    <location>
        <position position="132"/>
    </location>
    <ligand>
        <name>ATP</name>
        <dbReference type="ChEBI" id="CHEBI:30616"/>
    </ligand>
</feature>
<dbReference type="Gene3D" id="3.30.420.40">
    <property type="match status" value="2"/>
</dbReference>
<dbReference type="EC" id="2.7.1.33" evidence="6 16"/>
<dbReference type="OrthoDB" id="9804707at2"/>
<comment type="subcellular location">
    <subcellularLocation>
        <location evidence="3 16">Cytoplasm</location>
    </subcellularLocation>
</comment>
<dbReference type="HAMAP" id="MF_01274">
    <property type="entry name" value="Pantothen_kinase_3"/>
    <property type="match status" value="1"/>
</dbReference>
<dbReference type="NCBIfam" id="NF009855">
    <property type="entry name" value="PRK13321.1"/>
    <property type="match status" value="1"/>
</dbReference>
<dbReference type="GO" id="GO:0005524">
    <property type="term" value="F:ATP binding"/>
    <property type="evidence" value="ECO:0007669"/>
    <property type="project" value="UniProtKB-UniRule"/>
</dbReference>
<feature type="binding site" evidence="16">
    <location>
        <position position="184"/>
    </location>
    <ligand>
        <name>substrate</name>
    </ligand>
</feature>
<evidence type="ECO:0000256" key="16">
    <source>
        <dbReference type="HAMAP-Rule" id="MF_01274"/>
    </source>
</evidence>
<dbReference type="InterPro" id="IPR043129">
    <property type="entry name" value="ATPase_NBD"/>
</dbReference>
<dbReference type="Pfam" id="PF03309">
    <property type="entry name" value="Pan_kinase"/>
    <property type="match status" value="1"/>
</dbReference>
<evidence type="ECO:0000256" key="3">
    <source>
        <dbReference type="ARBA" id="ARBA00004496"/>
    </source>
</evidence>
<evidence type="ECO:0000256" key="10">
    <source>
        <dbReference type="ARBA" id="ARBA00022777"/>
    </source>
</evidence>
<keyword evidence="18" id="KW-1185">Reference proteome</keyword>
<comment type="function">
    <text evidence="16">Catalyzes the phosphorylation of pantothenate (Pan), the first step in CoA biosynthesis.</text>
</comment>
<comment type="caution">
    <text evidence="16">Lacks conserved residue(s) required for the propagation of feature annotation.</text>
</comment>
<dbReference type="NCBIfam" id="NF009848">
    <property type="entry name" value="PRK13318.1-6"/>
    <property type="match status" value="1"/>
</dbReference>
<dbReference type="EMBL" id="QKYU01000015">
    <property type="protein sequence ID" value="PZW43595.1"/>
    <property type="molecule type" value="Genomic_DNA"/>
</dbReference>
<evidence type="ECO:0000313" key="17">
    <source>
        <dbReference type="EMBL" id="PZW43595.1"/>
    </source>
</evidence>
<evidence type="ECO:0000256" key="14">
    <source>
        <dbReference type="ARBA" id="ARBA00038036"/>
    </source>
</evidence>
<keyword evidence="8 16" id="KW-0808">Transferase</keyword>
<evidence type="ECO:0000256" key="1">
    <source>
        <dbReference type="ARBA" id="ARBA00001206"/>
    </source>
</evidence>
<keyword evidence="12 16" id="KW-0630">Potassium</keyword>
<evidence type="ECO:0000256" key="11">
    <source>
        <dbReference type="ARBA" id="ARBA00022840"/>
    </source>
</evidence>
<sequence>MLLAVDAGNTNIVFAVHDGVDWRGRWRVATRDDRTSDEYAVWLMALLTHAGLKTTDIDRCVIGTVVPAALYNLRRLCRDWFDCEPLVARAPLDWGFDIRVDSPGEVGADRLLNVLAVHHHYKGPAVVIDFGTATTFDVVDKDGAYLGGVIAPGINLSIDALHRAAARLPRIGIGRPQAVIGRSTVPAMQSGIYWGYVGLIEGIVSRIRAEYGKPLKVVATGGLASLFAEGTLVIERTDPDITLEGLRLLAERNPAPAVSFARMRDPLLNDTLTPDPD</sequence>
<dbReference type="GO" id="GO:0046872">
    <property type="term" value="F:metal ion binding"/>
    <property type="evidence" value="ECO:0007669"/>
    <property type="project" value="UniProtKB-KW"/>
</dbReference>
<dbReference type="InterPro" id="IPR004619">
    <property type="entry name" value="Type_III_PanK"/>
</dbReference>
<feature type="binding site" evidence="16">
    <location>
        <begin position="107"/>
        <end position="110"/>
    </location>
    <ligand>
        <name>substrate</name>
    </ligand>
</feature>
<comment type="cofactor">
    <cofactor evidence="2">
        <name>K(+)</name>
        <dbReference type="ChEBI" id="CHEBI:29103"/>
    </cofactor>
</comment>
<name>A0A2W7IET0_9PROT</name>
<comment type="caution">
    <text evidence="17">The sequence shown here is derived from an EMBL/GenBank/DDBJ whole genome shotgun (WGS) entry which is preliminary data.</text>
</comment>
<dbReference type="RefSeq" id="WP_111398949.1">
    <property type="nucleotide sequence ID" value="NZ_QKYU01000015.1"/>
</dbReference>
<dbReference type="SUPFAM" id="SSF53067">
    <property type="entry name" value="Actin-like ATPase domain"/>
    <property type="match status" value="2"/>
</dbReference>
<comment type="cofactor">
    <cofactor evidence="16">
        <name>NH4(+)</name>
        <dbReference type="ChEBI" id="CHEBI:28938"/>
    </cofactor>
    <cofactor evidence="16">
        <name>K(+)</name>
        <dbReference type="ChEBI" id="CHEBI:29103"/>
    </cofactor>
    <text evidence="16">A monovalent cation. Ammonium or potassium.</text>
</comment>
<comment type="similarity">
    <text evidence="14 16">Belongs to the type III pantothenate kinase family.</text>
</comment>
<dbReference type="GO" id="GO:0015937">
    <property type="term" value="P:coenzyme A biosynthetic process"/>
    <property type="evidence" value="ECO:0007669"/>
    <property type="project" value="UniProtKB-UniRule"/>
</dbReference>
<dbReference type="NCBIfam" id="TIGR00671">
    <property type="entry name" value="baf"/>
    <property type="match status" value="1"/>
</dbReference>
<evidence type="ECO:0000313" key="18">
    <source>
        <dbReference type="Proteomes" id="UP000249688"/>
    </source>
</evidence>
<keyword evidence="10 16" id="KW-0418">Kinase</keyword>
<gene>
    <name evidence="16" type="primary">coaX</name>
    <name evidence="17" type="ORF">C8P66_11557</name>
</gene>
<evidence type="ECO:0000256" key="6">
    <source>
        <dbReference type="ARBA" id="ARBA00012102"/>
    </source>
</evidence>
<dbReference type="NCBIfam" id="NF009844">
    <property type="entry name" value="PRK13318.1-2"/>
    <property type="match status" value="1"/>
</dbReference>
<comment type="catalytic activity">
    <reaction evidence="1 16">
        <text>(R)-pantothenate + ATP = (R)-4'-phosphopantothenate + ADP + H(+)</text>
        <dbReference type="Rhea" id="RHEA:16373"/>
        <dbReference type="ChEBI" id="CHEBI:10986"/>
        <dbReference type="ChEBI" id="CHEBI:15378"/>
        <dbReference type="ChEBI" id="CHEBI:29032"/>
        <dbReference type="ChEBI" id="CHEBI:30616"/>
        <dbReference type="ChEBI" id="CHEBI:456216"/>
        <dbReference type="EC" id="2.7.1.33"/>
    </reaction>
</comment>
<keyword evidence="11 16" id="KW-0067">ATP-binding</keyword>
<feature type="binding site" evidence="16">
    <location>
        <begin position="6"/>
        <end position="13"/>
    </location>
    <ligand>
        <name>ATP</name>
        <dbReference type="ChEBI" id="CHEBI:30616"/>
    </ligand>
</feature>
<comment type="subunit">
    <text evidence="5 16">Homodimer.</text>
</comment>
<dbReference type="PANTHER" id="PTHR34265">
    <property type="entry name" value="TYPE III PANTOTHENATE KINASE"/>
    <property type="match status" value="1"/>
</dbReference>
<evidence type="ECO:0000256" key="7">
    <source>
        <dbReference type="ARBA" id="ARBA00022490"/>
    </source>
</evidence>
<dbReference type="Proteomes" id="UP000249688">
    <property type="component" value="Unassembled WGS sequence"/>
</dbReference>
<evidence type="ECO:0000256" key="8">
    <source>
        <dbReference type="ARBA" id="ARBA00022679"/>
    </source>
</evidence>
<dbReference type="PANTHER" id="PTHR34265:SF1">
    <property type="entry name" value="TYPE III PANTOTHENATE KINASE"/>
    <property type="match status" value="1"/>
</dbReference>
<evidence type="ECO:0000256" key="5">
    <source>
        <dbReference type="ARBA" id="ARBA00011738"/>
    </source>
</evidence>
<feature type="active site" description="Proton acceptor" evidence="16">
    <location>
        <position position="109"/>
    </location>
</feature>
<evidence type="ECO:0000256" key="13">
    <source>
        <dbReference type="ARBA" id="ARBA00022993"/>
    </source>
</evidence>
<comment type="pathway">
    <text evidence="4 16">Cofactor biosynthesis; coenzyme A biosynthesis; CoA from (R)-pantothenate: step 1/5.</text>
</comment>
<evidence type="ECO:0000256" key="12">
    <source>
        <dbReference type="ARBA" id="ARBA00022958"/>
    </source>
</evidence>
<evidence type="ECO:0000256" key="4">
    <source>
        <dbReference type="ARBA" id="ARBA00005225"/>
    </source>
</evidence>
<keyword evidence="9 16" id="KW-0547">Nucleotide-binding</keyword>